<dbReference type="InterPro" id="IPR001304">
    <property type="entry name" value="C-type_lectin-like"/>
</dbReference>
<dbReference type="PROSITE" id="PS00615">
    <property type="entry name" value="C_TYPE_LECTIN_1"/>
    <property type="match status" value="1"/>
</dbReference>
<feature type="region of interest" description="Disordered" evidence="2">
    <location>
        <begin position="239"/>
        <end position="280"/>
    </location>
</feature>
<reference evidence="4 5" key="1">
    <citation type="submission" date="2019-01" db="EMBL/GenBank/DDBJ databases">
        <title>A draft genome assembly of the solar-powered sea slug Elysia chlorotica.</title>
        <authorList>
            <person name="Cai H."/>
            <person name="Li Q."/>
            <person name="Fang X."/>
            <person name="Li J."/>
            <person name="Curtis N.E."/>
            <person name="Altenburger A."/>
            <person name="Shibata T."/>
            <person name="Feng M."/>
            <person name="Maeda T."/>
            <person name="Schwartz J.A."/>
            <person name="Shigenobu S."/>
            <person name="Lundholm N."/>
            <person name="Nishiyama T."/>
            <person name="Yang H."/>
            <person name="Hasebe M."/>
            <person name="Li S."/>
            <person name="Pierce S.K."/>
            <person name="Wang J."/>
        </authorList>
    </citation>
    <scope>NUCLEOTIDE SEQUENCE [LARGE SCALE GENOMIC DNA]</scope>
    <source>
        <strain evidence="4">EC2010</strain>
        <tissue evidence="4">Whole organism of an adult</tissue>
    </source>
</reference>
<dbReference type="InterPro" id="IPR050828">
    <property type="entry name" value="C-type_lectin/matrix_domain"/>
</dbReference>
<dbReference type="EMBL" id="RQTK01000147">
    <property type="protein sequence ID" value="RUS86187.1"/>
    <property type="molecule type" value="Genomic_DNA"/>
</dbReference>
<comment type="caution">
    <text evidence="4">The sequence shown here is derived from an EMBL/GenBank/DDBJ whole genome shotgun (WGS) entry which is preliminary data.</text>
</comment>
<dbReference type="SMART" id="SM00034">
    <property type="entry name" value="CLECT"/>
    <property type="match status" value="1"/>
</dbReference>
<dbReference type="Proteomes" id="UP000271974">
    <property type="component" value="Unassembled WGS sequence"/>
</dbReference>
<gene>
    <name evidence="4" type="ORF">EGW08_006033</name>
</gene>
<dbReference type="PANTHER" id="PTHR45710">
    <property type="entry name" value="C-TYPE LECTIN DOMAIN-CONTAINING PROTEIN 180"/>
    <property type="match status" value="1"/>
</dbReference>
<evidence type="ECO:0000313" key="5">
    <source>
        <dbReference type="Proteomes" id="UP000271974"/>
    </source>
</evidence>
<evidence type="ECO:0000256" key="1">
    <source>
        <dbReference type="ARBA" id="ARBA00023157"/>
    </source>
</evidence>
<dbReference type="SUPFAM" id="SSF56436">
    <property type="entry name" value="C-type lectin-like"/>
    <property type="match status" value="1"/>
</dbReference>
<feature type="domain" description="C-type lectin" evidence="3">
    <location>
        <begin position="157"/>
        <end position="306"/>
    </location>
</feature>
<sequence length="557" mass="62390">SLILQLQCQEHVGVPSSCPLGARIDHVTRPKVSISQTGTSDKHTTIICESNVTWSEALYLNVRPSGKPQYNITDGAQFETVTERLDQNCHKVAEYTLTIWTTRIDVKDHVLCCRGELGLCTTVIPIGLSHETSVCSISEFTETDPCTTSGFRKFPVGRGACLFFGVQFLTDWSDARATCRNLYDSELVRIDSDDLERVIDEQLGANTTEVYIGLYRDAASEFRWLDNDQTITRGNWASDEQRHAQSDNTSHAQPDNTSHAQSDNTSHAQPDSTGSAHPNNRCVYKRPGDWKWVSGRCNRPRAFICQKIDSPNAGGPRLEIGFPFAFRKYYVGRKMAANCVTSSQPASESVVFHMITNQSLVLVHRGHRDFSTRGPEYLRERGRCLERYTASLSLVPQPQWSNVTLVCCMTRPDGPKVCTPQQLEEVYFESQRPELKLNTDKISGYPAVTFGTKFWISCEGFVGTRGQLFMQLSAPTWEYTIQILTNGTVILQDWQNGTRGGSVPVVVDPLRGPFLKQNLTVPANNDMHKAQSYCWSHSPDNPELNTQDKLALLGPIH</sequence>
<keyword evidence="5" id="KW-1185">Reference proteome</keyword>
<dbReference type="InterPro" id="IPR016187">
    <property type="entry name" value="CTDL_fold"/>
</dbReference>
<protein>
    <recommendedName>
        <fullName evidence="3">C-type lectin domain-containing protein</fullName>
    </recommendedName>
</protein>
<feature type="compositionally biased region" description="Polar residues" evidence="2">
    <location>
        <begin position="246"/>
        <end position="278"/>
    </location>
</feature>
<dbReference type="PROSITE" id="PS50041">
    <property type="entry name" value="C_TYPE_LECTIN_2"/>
    <property type="match status" value="1"/>
</dbReference>
<dbReference type="CDD" id="cd00037">
    <property type="entry name" value="CLECT"/>
    <property type="match status" value="1"/>
</dbReference>
<dbReference type="InterPro" id="IPR016186">
    <property type="entry name" value="C-type_lectin-like/link_sf"/>
</dbReference>
<dbReference type="AlphaFoldDB" id="A0A3S1BQC0"/>
<feature type="non-terminal residue" evidence="4">
    <location>
        <position position="1"/>
    </location>
</feature>
<accession>A0A3S1BQC0</accession>
<evidence type="ECO:0000313" key="4">
    <source>
        <dbReference type="EMBL" id="RUS86187.1"/>
    </source>
</evidence>
<dbReference type="InterPro" id="IPR018378">
    <property type="entry name" value="C-type_lectin_CS"/>
</dbReference>
<keyword evidence="1" id="KW-1015">Disulfide bond</keyword>
<dbReference type="Gene3D" id="3.10.100.10">
    <property type="entry name" value="Mannose-Binding Protein A, subunit A"/>
    <property type="match status" value="1"/>
</dbReference>
<evidence type="ECO:0000259" key="3">
    <source>
        <dbReference type="PROSITE" id="PS50041"/>
    </source>
</evidence>
<dbReference type="PANTHER" id="PTHR45710:SF8">
    <property type="entry name" value="RERATING FAMILY MEMBER 4"/>
    <property type="match status" value="1"/>
</dbReference>
<evidence type="ECO:0000256" key="2">
    <source>
        <dbReference type="SAM" id="MobiDB-lite"/>
    </source>
</evidence>
<organism evidence="4 5">
    <name type="scientific">Elysia chlorotica</name>
    <name type="common">Eastern emerald elysia</name>
    <name type="synonym">Sea slug</name>
    <dbReference type="NCBI Taxonomy" id="188477"/>
    <lineage>
        <taxon>Eukaryota</taxon>
        <taxon>Metazoa</taxon>
        <taxon>Spiralia</taxon>
        <taxon>Lophotrochozoa</taxon>
        <taxon>Mollusca</taxon>
        <taxon>Gastropoda</taxon>
        <taxon>Heterobranchia</taxon>
        <taxon>Euthyneura</taxon>
        <taxon>Panpulmonata</taxon>
        <taxon>Sacoglossa</taxon>
        <taxon>Placobranchoidea</taxon>
        <taxon>Plakobranchidae</taxon>
        <taxon>Elysia</taxon>
    </lineage>
</organism>
<feature type="non-terminal residue" evidence="4">
    <location>
        <position position="557"/>
    </location>
</feature>
<name>A0A3S1BQC0_ELYCH</name>
<dbReference type="Pfam" id="PF00059">
    <property type="entry name" value="Lectin_C"/>
    <property type="match status" value="1"/>
</dbReference>
<proteinExistence type="predicted"/>